<dbReference type="GO" id="GO:0003677">
    <property type="term" value="F:DNA binding"/>
    <property type="evidence" value="ECO:0007669"/>
    <property type="project" value="UniProtKB-KW"/>
</dbReference>
<organism evidence="2">
    <name type="scientific">Intestinibacter bartlettii</name>
    <dbReference type="NCBI Taxonomy" id="261299"/>
    <lineage>
        <taxon>Bacteria</taxon>
        <taxon>Bacillati</taxon>
        <taxon>Bacillota</taxon>
        <taxon>Clostridia</taxon>
        <taxon>Peptostreptococcales</taxon>
        <taxon>Peptostreptococcaceae</taxon>
        <taxon>Intestinibacter</taxon>
    </lineage>
</organism>
<dbReference type="Gene3D" id="1.10.10.10">
    <property type="entry name" value="Winged helix-like DNA-binding domain superfamily/Winged helix DNA-binding domain"/>
    <property type="match status" value="1"/>
</dbReference>
<keyword evidence="1" id="KW-0238">DNA-binding</keyword>
<dbReference type="NCBIfam" id="TIGR00738">
    <property type="entry name" value="rrf2_super"/>
    <property type="match status" value="1"/>
</dbReference>
<dbReference type="RefSeq" id="WP_024038266.1">
    <property type="nucleotide sequence ID" value="NZ_CACRUE010000045.1"/>
</dbReference>
<protein>
    <submittedName>
        <fullName evidence="2">HTH-type transcriptional regulator CymR</fullName>
    </submittedName>
</protein>
<dbReference type="PROSITE" id="PS51197">
    <property type="entry name" value="HTH_RRF2_2"/>
    <property type="match status" value="1"/>
</dbReference>
<proteinExistence type="predicted"/>
<dbReference type="PANTHER" id="PTHR33221">
    <property type="entry name" value="WINGED HELIX-TURN-HELIX TRANSCRIPTIONAL REGULATOR, RRF2 FAMILY"/>
    <property type="match status" value="1"/>
</dbReference>
<dbReference type="EMBL" id="CACRUE010000045">
    <property type="protein sequence ID" value="VYU56783.1"/>
    <property type="molecule type" value="Genomic_DNA"/>
</dbReference>
<evidence type="ECO:0000313" key="2">
    <source>
        <dbReference type="EMBL" id="VYU56783.1"/>
    </source>
</evidence>
<reference evidence="2" key="1">
    <citation type="submission" date="2019-11" db="EMBL/GenBank/DDBJ databases">
        <authorList>
            <person name="Feng L."/>
        </authorList>
    </citation>
    <scope>NUCLEOTIDE SEQUENCE</scope>
    <source>
        <strain evidence="2">IbartlettiiLFYP30</strain>
    </source>
</reference>
<dbReference type="AlphaFoldDB" id="A0A6N3FZF1"/>
<evidence type="ECO:0000256" key="1">
    <source>
        <dbReference type="ARBA" id="ARBA00023125"/>
    </source>
</evidence>
<gene>
    <name evidence="2" type="primary">cymR_1</name>
    <name evidence="2" type="ORF">IBLFYP30_00625</name>
</gene>
<name>A0A6N3FZF1_9FIRM</name>
<dbReference type="GO" id="GO:0005829">
    <property type="term" value="C:cytosol"/>
    <property type="evidence" value="ECO:0007669"/>
    <property type="project" value="TreeGrafter"/>
</dbReference>
<dbReference type="InterPro" id="IPR036390">
    <property type="entry name" value="WH_DNA-bd_sf"/>
</dbReference>
<accession>A0A6N3FZF1</accession>
<dbReference type="Pfam" id="PF02082">
    <property type="entry name" value="Rrf2"/>
    <property type="match status" value="1"/>
</dbReference>
<dbReference type="GO" id="GO:0003700">
    <property type="term" value="F:DNA-binding transcription factor activity"/>
    <property type="evidence" value="ECO:0007669"/>
    <property type="project" value="TreeGrafter"/>
</dbReference>
<dbReference type="InterPro" id="IPR000944">
    <property type="entry name" value="Tscrpt_reg_Rrf2"/>
</dbReference>
<dbReference type="PANTHER" id="PTHR33221:SF5">
    <property type="entry name" value="HTH-TYPE TRANSCRIPTIONAL REGULATOR ISCR"/>
    <property type="match status" value="1"/>
</dbReference>
<dbReference type="InterPro" id="IPR036388">
    <property type="entry name" value="WH-like_DNA-bd_sf"/>
</dbReference>
<dbReference type="SUPFAM" id="SSF46785">
    <property type="entry name" value="Winged helix' DNA-binding domain"/>
    <property type="match status" value="1"/>
</dbReference>
<sequence length="157" mass="17730">MKLSTKGRYGLKAMFELSLTHSKGPVSIKTIAAKQNIPEQYLEQIFSKLKKANLIKSVRGAQGGYLLSRKASEITVYDVLTVLEGPVSISDCLLDKDSCENSNSCVTKLVWEKMRDAMDNVMKSITLCDMVNNYNETHNINRLENDIYCLMNNEIKK</sequence>